<accession>A0A143HCH9</accession>
<dbReference type="OrthoDB" id="2451832at2"/>
<dbReference type="STRING" id="241244.ATY39_06610"/>
<gene>
    <name evidence="3" type="ORF">ATY39_06610</name>
</gene>
<dbReference type="KEGG" id="rst:ATY39_06610"/>
<dbReference type="EMBL" id="CP014806">
    <property type="protein sequence ID" value="AMW99160.1"/>
    <property type="molecule type" value="Genomic_DNA"/>
</dbReference>
<sequence>MLDRIEEYNDKENEADSYFYAFLEPISPKMAQLAKELENTIFNSPRMMLTHSRVLSEYILKQVIKIKKFEEPADNLLDRINLLQHKGCLSEDICNALHHVRKMGNQAAHETRAFRFSEALLSWEALYKIIKWYVDTYGDAKFKVPPYQDPLPTNQNQSATEEIEDRLQSLEELLMSLKEREEGKEEEEEEVQGDEDRVIRAISYQGQQIDIPYFLRDIYLLPQRFPHAEKFLIRLGAEQQVRVMSELPSNLNDLKQHLKRNQEQNIENLFKDLKIFVEEEVERKRMQTENEGKLFLFFKDQCIVITDELSIIKLSNNEFRGIPQLIRQLNEDDICTVGQLPKELVILTKYDKVGKGTVEKLFNQLIEKQKNMQEAAAQ</sequence>
<dbReference type="RefSeq" id="WP_066787561.1">
    <property type="nucleotide sequence ID" value="NZ_CP014806.1"/>
</dbReference>
<evidence type="ECO:0000313" key="3">
    <source>
        <dbReference type="EMBL" id="AMW99160.1"/>
    </source>
</evidence>
<dbReference type="InterPro" id="IPR025285">
    <property type="entry name" value="DUF4145"/>
</dbReference>
<keyword evidence="4" id="KW-1185">Reference proteome</keyword>
<protein>
    <recommendedName>
        <fullName evidence="2">DUF4145 domain-containing protein</fullName>
    </recommendedName>
</protein>
<evidence type="ECO:0000256" key="1">
    <source>
        <dbReference type="SAM" id="Coils"/>
    </source>
</evidence>
<reference evidence="4" key="2">
    <citation type="submission" date="2016-03" db="EMBL/GenBank/DDBJ databases">
        <authorList>
            <person name="Ploux O."/>
        </authorList>
    </citation>
    <scope>NUCLEOTIDE SEQUENCE [LARGE SCALE GENOMIC DNA]</scope>
    <source>
        <strain evidence="4">PP9</strain>
    </source>
</reference>
<feature type="coiled-coil region" evidence="1">
    <location>
        <begin position="160"/>
        <end position="197"/>
    </location>
</feature>
<dbReference type="Proteomes" id="UP000076021">
    <property type="component" value="Chromosome"/>
</dbReference>
<reference evidence="3 4" key="1">
    <citation type="journal article" date="2016" name="Genome Announc.">
        <title>Whole-Genome Sequence of Rummeliibacillus stabekisii Strain PP9 Isolated from Antarctic Soil.</title>
        <authorList>
            <person name="da Mota F.F."/>
            <person name="Vollu R.E."/>
            <person name="Jurelevicius D."/>
            <person name="Seldin L."/>
        </authorList>
    </citation>
    <scope>NUCLEOTIDE SEQUENCE [LARGE SCALE GENOMIC DNA]</scope>
    <source>
        <strain evidence="3 4">PP9</strain>
    </source>
</reference>
<feature type="domain" description="DUF4145" evidence="2">
    <location>
        <begin position="36"/>
        <end position="121"/>
    </location>
</feature>
<keyword evidence="1" id="KW-0175">Coiled coil</keyword>
<dbReference type="Pfam" id="PF13643">
    <property type="entry name" value="DUF4145"/>
    <property type="match status" value="1"/>
</dbReference>
<name>A0A143HCH9_9BACL</name>
<organism evidence="3 4">
    <name type="scientific">Rummeliibacillus stabekisii</name>
    <dbReference type="NCBI Taxonomy" id="241244"/>
    <lineage>
        <taxon>Bacteria</taxon>
        <taxon>Bacillati</taxon>
        <taxon>Bacillota</taxon>
        <taxon>Bacilli</taxon>
        <taxon>Bacillales</taxon>
        <taxon>Caryophanaceae</taxon>
        <taxon>Rummeliibacillus</taxon>
    </lineage>
</organism>
<evidence type="ECO:0000313" key="4">
    <source>
        <dbReference type="Proteomes" id="UP000076021"/>
    </source>
</evidence>
<proteinExistence type="predicted"/>
<dbReference type="AlphaFoldDB" id="A0A143HCH9"/>
<evidence type="ECO:0000259" key="2">
    <source>
        <dbReference type="Pfam" id="PF13643"/>
    </source>
</evidence>